<gene>
    <name evidence="3" type="ORF">Pyn_15127</name>
</gene>
<dbReference type="Pfam" id="PF26130">
    <property type="entry name" value="PB1-like"/>
    <property type="match status" value="1"/>
</dbReference>
<dbReference type="AlphaFoldDB" id="A0A314Y8K2"/>
<feature type="compositionally biased region" description="Acidic residues" evidence="1">
    <location>
        <begin position="307"/>
        <end position="320"/>
    </location>
</feature>
<reference evidence="3 4" key="1">
    <citation type="submission" date="2018-02" db="EMBL/GenBank/DDBJ databases">
        <title>Draft genome of wild Prunus yedoensis var. nudiflora.</title>
        <authorList>
            <person name="Baek S."/>
            <person name="Kim J.-H."/>
            <person name="Choi K."/>
            <person name="Kim G.-B."/>
            <person name="Cho A."/>
            <person name="Jang H."/>
            <person name="Shin C.-H."/>
            <person name="Yu H.-J."/>
            <person name="Mun J.-H."/>
        </authorList>
    </citation>
    <scope>NUCLEOTIDE SEQUENCE [LARGE SCALE GENOMIC DNA]</scope>
    <source>
        <strain evidence="4">cv. Jeju island</strain>
        <tissue evidence="3">Leaf</tissue>
    </source>
</reference>
<feature type="domain" description="PB1-like" evidence="2">
    <location>
        <begin position="1"/>
        <end position="83"/>
    </location>
</feature>
<organism evidence="3 4">
    <name type="scientific">Prunus yedoensis var. nudiflora</name>
    <dbReference type="NCBI Taxonomy" id="2094558"/>
    <lineage>
        <taxon>Eukaryota</taxon>
        <taxon>Viridiplantae</taxon>
        <taxon>Streptophyta</taxon>
        <taxon>Embryophyta</taxon>
        <taxon>Tracheophyta</taxon>
        <taxon>Spermatophyta</taxon>
        <taxon>Magnoliopsida</taxon>
        <taxon>eudicotyledons</taxon>
        <taxon>Gunneridae</taxon>
        <taxon>Pentapetalae</taxon>
        <taxon>rosids</taxon>
        <taxon>fabids</taxon>
        <taxon>Rosales</taxon>
        <taxon>Rosaceae</taxon>
        <taxon>Amygdaloideae</taxon>
        <taxon>Amygdaleae</taxon>
        <taxon>Prunus</taxon>
    </lineage>
</organism>
<comment type="caution">
    <text evidence="3">The sequence shown here is derived from an EMBL/GenBank/DDBJ whole genome shotgun (WGS) entry which is preliminary data.</text>
</comment>
<evidence type="ECO:0000256" key="1">
    <source>
        <dbReference type="SAM" id="MobiDB-lite"/>
    </source>
</evidence>
<proteinExistence type="predicted"/>
<dbReference type="Proteomes" id="UP000250321">
    <property type="component" value="Unassembled WGS sequence"/>
</dbReference>
<dbReference type="EMBL" id="PJQY01001702">
    <property type="protein sequence ID" value="PQQ00378.1"/>
    <property type="molecule type" value="Genomic_DNA"/>
</dbReference>
<evidence type="ECO:0000313" key="4">
    <source>
        <dbReference type="Proteomes" id="UP000250321"/>
    </source>
</evidence>
<dbReference type="InterPro" id="IPR058594">
    <property type="entry name" value="PB1-like_dom_pln"/>
</dbReference>
<keyword evidence="4" id="KW-1185">Reference proteome</keyword>
<sequence>MHHGGRLIHKYYLDGSVTYFDFVDKDKMSLTEIDCMAVYLGHIGRIDYWYRVEDEGHLKRVEFDSEVIEMCENVPQVRMISMYMDHRDNLDDVLNSQTGSNVYCRYSSQVYHYVDDVRTPSVMLQELPQFDKAIVLHDGLGKATSNEVHRIRKPSPSMNSATSKGKEKVAVVDEGYEEHESIKGNSKGKEKAAEVDEGCVQCKTTKATSKGKEKVAEVDEGLVDAHIKQVRSVRKRNPSIQKEVDDADESSETDDESDPDYVDNEYGIDEDDDDEVFLHEVDEDGEWGGANADQSVPNPEVNVGDFVDNEDMFAASDDDEQHLRKAAQSDDESTGR</sequence>
<dbReference type="OrthoDB" id="1750719at2759"/>
<feature type="region of interest" description="Disordered" evidence="1">
    <location>
        <begin position="232"/>
        <end position="336"/>
    </location>
</feature>
<accession>A0A314Y8K2</accession>
<evidence type="ECO:0000259" key="2">
    <source>
        <dbReference type="Pfam" id="PF26130"/>
    </source>
</evidence>
<evidence type="ECO:0000313" key="3">
    <source>
        <dbReference type="EMBL" id="PQQ00378.1"/>
    </source>
</evidence>
<protein>
    <recommendedName>
        <fullName evidence="2">PB1-like domain-containing protein</fullName>
    </recommendedName>
</protein>
<name>A0A314Y8K2_PRUYE</name>
<feature type="compositionally biased region" description="Acidic residues" evidence="1">
    <location>
        <begin position="245"/>
        <end position="286"/>
    </location>
</feature>